<dbReference type="EMBL" id="QWGB01000014">
    <property type="protein sequence ID" value="RIJ20644.1"/>
    <property type="molecule type" value="Genomic_DNA"/>
</dbReference>
<dbReference type="Pfam" id="PF13177">
    <property type="entry name" value="DNA_pol3_delta2"/>
    <property type="match status" value="1"/>
</dbReference>
<sequence>MSEEIALPLFGHKAPQEKFLKAMDGGRLHHAWIIEGPSGIGKARFALRLAAMLLGARPANDDDRAAASESDPVIQKVLSSGHPDLKHVQRAVGDKGKLKQDIAVDQIRELNQFFSLKPALGGWRIGILDSLDEMNANGRNAVLKTLEEPPPRAILFLISHATVPVLATIRSRCQTLRLTSLSKDETLAALKAQAVEAPEQVADLVAGRPGRAEALTGQKVLAASHAARSFLKALPKPADAVLSTTIQAAAEDQASFGVFAEELMGWVSEKAEQSPAWADIWFQLHNIVASQRNLHMTPIQAASKLVSTLQTSAGKV</sequence>
<dbReference type="OrthoDB" id="9810148at2"/>
<organism evidence="1 2">
    <name type="scientific">Henriciella barbarensis</name>
    <dbReference type="NCBI Taxonomy" id="86342"/>
    <lineage>
        <taxon>Bacteria</taxon>
        <taxon>Pseudomonadati</taxon>
        <taxon>Pseudomonadota</taxon>
        <taxon>Alphaproteobacteria</taxon>
        <taxon>Hyphomonadales</taxon>
        <taxon>Hyphomonadaceae</taxon>
        <taxon>Henriciella</taxon>
    </lineage>
</organism>
<dbReference type="InterPro" id="IPR027417">
    <property type="entry name" value="P-loop_NTPase"/>
</dbReference>
<dbReference type="GO" id="GO:0009360">
    <property type="term" value="C:DNA polymerase III complex"/>
    <property type="evidence" value="ECO:0007669"/>
    <property type="project" value="TreeGrafter"/>
</dbReference>
<dbReference type="PANTHER" id="PTHR11669:SF8">
    <property type="entry name" value="DNA POLYMERASE III SUBUNIT DELTA"/>
    <property type="match status" value="1"/>
</dbReference>
<dbReference type="PANTHER" id="PTHR11669">
    <property type="entry name" value="REPLICATION FACTOR C / DNA POLYMERASE III GAMMA-TAU SUBUNIT"/>
    <property type="match status" value="1"/>
</dbReference>
<keyword evidence="2" id="KW-1185">Reference proteome</keyword>
<evidence type="ECO:0000313" key="2">
    <source>
        <dbReference type="Proteomes" id="UP000265431"/>
    </source>
</evidence>
<dbReference type="Proteomes" id="UP000265431">
    <property type="component" value="Unassembled WGS sequence"/>
</dbReference>
<dbReference type="GO" id="GO:0006261">
    <property type="term" value="P:DNA-templated DNA replication"/>
    <property type="evidence" value="ECO:0007669"/>
    <property type="project" value="TreeGrafter"/>
</dbReference>
<dbReference type="RefSeq" id="WP_119380961.1">
    <property type="nucleotide sequence ID" value="NZ_QWGB01000014.1"/>
</dbReference>
<name>A0A399QQU9_9PROT</name>
<evidence type="ECO:0000313" key="1">
    <source>
        <dbReference type="EMBL" id="RIJ20644.1"/>
    </source>
</evidence>
<comment type="caution">
    <text evidence="1">The sequence shown here is derived from an EMBL/GenBank/DDBJ whole genome shotgun (WGS) entry which is preliminary data.</text>
</comment>
<dbReference type="AlphaFoldDB" id="A0A399QQU9"/>
<dbReference type="SUPFAM" id="SSF52540">
    <property type="entry name" value="P-loop containing nucleoside triphosphate hydrolases"/>
    <property type="match status" value="1"/>
</dbReference>
<protein>
    <submittedName>
        <fullName evidence="1">DNA polymerase III subunit delta</fullName>
    </submittedName>
</protein>
<reference evidence="1 2" key="1">
    <citation type="submission" date="2018-08" db="EMBL/GenBank/DDBJ databases">
        <title>Henriciella mobilis sp. nov., isolated from seawater.</title>
        <authorList>
            <person name="Cheng H."/>
            <person name="Wu Y.-H."/>
            <person name="Xu X.-W."/>
            <person name="Guo L.-L."/>
        </authorList>
    </citation>
    <scope>NUCLEOTIDE SEQUENCE [LARGE SCALE GENOMIC DNA]</scope>
    <source>
        <strain evidence="1 2">CCUG66934</strain>
    </source>
</reference>
<proteinExistence type="predicted"/>
<dbReference type="Gene3D" id="3.40.50.300">
    <property type="entry name" value="P-loop containing nucleotide triphosphate hydrolases"/>
    <property type="match status" value="1"/>
</dbReference>
<accession>A0A399QQU9</accession>
<gene>
    <name evidence="1" type="ORF">D1224_16210</name>
</gene>
<dbReference type="InterPro" id="IPR050238">
    <property type="entry name" value="DNA_Rep/Repair_Clamp_Loader"/>
</dbReference>